<protein>
    <recommendedName>
        <fullName evidence="4">CABIT domain-containing protein</fullName>
    </recommendedName>
</protein>
<keyword evidence="3" id="KW-1185">Reference proteome</keyword>
<dbReference type="EMBL" id="JAIWYP010000001">
    <property type="protein sequence ID" value="KAH3880550.1"/>
    <property type="molecule type" value="Genomic_DNA"/>
</dbReference>
<comment type="caution">
    <text evidence="2">The sequence shown here is derived from an EMBL/GenBank/DDBJ whole genome shotgun (WGS) entry which is preliminary data.</text>
</comment>
<organism evidence="2 3">
    <name type="scientific">Dreissena polymorpha</name>
    <name type="common">Zebra mussel</name>
    <name type="synonym">Mytilus polymorpha</name>
    <dbReference type="NCBI Taxonomy" id="45954"/>
    <lineage>
        <taxon>Eukaryota</taxon>
        <taxon>Metazoa</taxon>
        <taxon>Spiralia</taxon>
        <taxon>Lophotrochozoa</taxon>
        <taxon>Mollusca</taxon>
        <taxon>Bivalvia</taxon>
        <taxon>Autobranchia</taxon>
        <taxon>Heteroconchia</taxon>
        <taxon>Euheterodonta</taxon>
        <taxon>Imparidentia</taxon>
        <taxon>Neoheterodontei</taxon>
        <taxon>Myida</taxon>
        <taxon>Dreissenoidea</taxon>
        <taxon>Dreissenidae</taxon>
        <taxon>Dreissena</taxon>
    </lineage>
</organism>
<gene>
    <name evidence="2" type="ORF">DPMN_004466</name>
</gene>
<evidence type="ECO:0000313" key="3">
    <source>
        <dbReference type="Proteomes" id="UP000828390"/>
    </source>
</evidence>
<accession>A0A9D4MNJ1</accession>
<dbReference type="AlphaFoldDB" id="A0A9D4MNJ1"/>
<dbReference type="OrthoDB" id="6142120at2759"/>
<reference evidence="2" key="2">
    <citation type="submission" date="2020-11" db="EMBL/GenBank/DDBJ databases">
        <authorList>
            <person name="McCartney M.A."/>
            <person name="Auch B."/>
            <person name="Kono T."/>
            <person name="Mallez S."/>
            <person name="Becker A."/>
            <person name="Gohl D.M."/>
            <person name="Silverstein K.A.T."/>
            <person name="Koren S."/>
            <person name="Bechman K.B."/>
            <person name="Herman A."/>
            <person name="Abrahante J.E."/>
            <person name="Garbe J."/>
        </authorList>
    </citation>
    <scope>NUCLEOTIDE SEQUENCE</scope>
    <source>
        <strain evidence="2">Duluth1</strain>
        <tissue evidence="2">Whole animal</tissue>
    </source>
</reference>
<feature type="region of interest" description="Disordered" evidence="1">
    <location>
        <begin position="348"/>
        <end position="433"/>
    </location>
</feature>
<feature type="compositionally biased region" description="Polar residues" evidence="1">
    <location>
        <begin position="353"/>
        <end position="363"/>
    </location>
</feature>
<dbReference type="Proteomes" id="UP000828390">
    <property type="component" value="Unassembled WGS sequence"/>
</dbReference>
<evidence type="ECO:0008006" key="4">
    <source>
        <dbReference type="Google" id="ProtNLM"/>
    </source>
</evidence>
<reference evidence="2" key="1">
    <citation type="journal article" date="2019" name="bioRxiv">
        <title>The Genome of the Zebra Mussel, Dreissena polymorpha: A Resource for Invasive Species Research.</title>
        <authorList>
            <person name="McCartney M.A."/>
            <person name="Auch B."/>
            <person name="Kono T."/>
            <person name="Mallez S."/>
            <person name="Zhang Y."/>
            <person name="Obille A."/>
            <person name="Becker A."/>
            <person name="Abrahante J.E."/>
            <person name="Garbe J."/>
            <person name="Badalamenti J.P."/>
            <person name="Herman A."/>
            <person name="Mangelson H."/>
            <person name="Liachko I."/>
            <person name="Sullivan S."/>
            <person name="Sone E.D."/>
            <person name="Koren S."/>
            <person name="Silverstein K.A.T."/>
            <person name="Beckman K.B."/>
            <person name="Gohl D.M."/>
        </authorList>
    </citation>
    <scope>NUCLEOTIDE SEQUENCE</scope>
    <source>
        <strain evidence="2">Duluth1</strain>
        <tissue evidence="2">Whole animal</tissue>
    </source>
</reference>
<proteinExistence type="predicted"/>
<evidence type="ECO:0000256" key="1">
    <source>
        <dbReference type="SAM" id="MobiDB-lite"/>
    </source>
</evidence>
<feature type="compositionally biased region" description="Basic and acidic residues" evidence="1">
    <location>
        <begin position="423"/>
        <end position="433"/>
    </location>
</feature>
<name>A0A9D4MNJ1_DREPO</name>
<evidence type="ECO:0000313" key="2">
    <source>
        <dbReference type="EMBL" id="KAH3880550.1"/>
    </source>
</evidence>
<sequence>MNNITMASSSTNGRYTYENTGSIRDVLSGRRFSLPAVVRVTPSDYEITNSDDFPGDAELLIDKLDQVKYARIKVIPFTKEERVVAFKGSEFVRRRSELVGREFFLPAEYHGHVRCIPRPGYRKSFTAISQVLQDMPRYVKVCVDTQSCLTSGELDLGPKVCSGTVLLLRKIYTVKDSIFRYLICSVGEQHFHFREDQQVKMETLGDGQLHHWSELENLAMLPVCVQFEYTNPNEIVCNDDEAAETLLTILTGPIEVTQFVTSDMLLGWISNGENKPCTKVVLLRKTARDVTMWPKANMNDGEGLDYIHKHFGQYSDTQWLRSSMYALKADVAYKERFVWLKRSLSSGPIVASPMQSSSETPTNAGKRIKSKPVALIRPSFRPTSAPKPRHVCSGDRPSSTEYVQGGIANNEANEGDPPLSPKQADDSEHDEKGTKWMEWKKKIKGIHAELMSFVQKRSSSKDDFYLTCIFDETENERDGDISTKLSVSEPFEALNDPLGNASELNPRGLNVPDRVLDSNARILKVEKAADILQLQGNEAYIVVSENGNSEPTETHLEPTPCAHVKTDNNVFASALPVFTPTSQKANTEQKYVLSEEHNLPSRMDWEANTGDCVNTGDYVNIKGMTDASCNMNNPIAPHHKDTTRNQHFCDTRDITGIEDLLSVQTQSLKPPVKDLKIREHECDYTNIQKMEQHTYLRIQNFKPSMFQRHTHQSDQTRVMSRSPCHNQTRIDSLLTDNQSVQSHEGTRSRLKIPAIPLKKQDFRK</sequence>